<reference evidence="1 2" key="1">
    <citation type="submission" date="2014-07" db="EMBL/GenBank/DDBJ databases">
        <title>Draft Genome Sequence of Gephyronic Acid Producer, Cystobacter violaceus Strain Cb vi76.</title>
        <authorList>
            <person name="Stevens D.C."/>
            <person name="Young J."/>
            <person name="Carmichael R."/>
            <person name="Tan J."/>
            <person name="Taylor R.E."/>
        </authorList>
    </citation>
    <scope>NUCLEOTIDE SEQUENCE [LARGE SCALE GENOMIC DNA]</scope>
    <source>
        <strain evidence="1 2">Cb vi76</strain>
    </source>
</reference>
<dbReference type="EMBL" id="JPMI01000216">
    <property type="protein sequence ID" value="KFA90307.1"/>
    <property type="molecule type" value="Genomic_DNA"/>
</dbReference>
<name>A0A084SPC2_9BACT</name>
<evidence type="ECO:0000313" key="1">
    <source>
        <dbReference type="EMBL" id="KFA90307.1"/>
    </source>
</evidence>
<accession>A0A084SPC2</accession>
<protein>
    <submittedName>
        <fullName evidence="1">Uncharacterized protein</fullName>
    </submittedName>
</protein>
<sequence>MDDGNPSVGERGFIGDADYKASLGEELSTTLDLRTWEKGWEVERLISRIRTQVSSSETAEARIRDVIRQEIFPDLKRQTRISEAGVYEASPDRLKTVFESLLFPGRVEAVSSIAAFHDSLALGITQIGVAIVGYGGVSGTFSQRLFRKDVSARTPDTLKVVQDCLERRHERGMRDDLSMLMRRYIRAYAERAILLDRSQAEWRIGSGNPCSREMLSGANYKPLLSASLDVLRRLIRKHKKFVFVPRELDEEGYLTIGSALKPGEYAILHTLEEDSSYFVRRWHYDGRMGDDALAFVREYCPEVFIGLFRASEQTPPRLFYAHREHVHIAAHVALADSLVRPDRGFPMLLDVADVSCRGVFGSESFLGLVNDAYTRAGSKHHLFGGR</sequence>
<comment type="caution">
    <text evidence="1">The sequence shown here is derived from an EMBL/GenBank/DDBJ whole genome shotgun (WGS) entry which is preliminary data.</text>
</comment>
<dbReference type="AlphaFoldDB" id="A0A084SPC2"/>
<dbReference type="RefSeq" id="WP_043402764.1">
    <property type="nucleotide sequence ID" value="NZ_JPMI01000216.1"/>
</dbReference>
<dbReference type="Proteomes" id="UP000028547">
    <property type="component" value="Unassembled WGS sequence"/>
</dbReference>
<gene>
    <name evidence="1" type="ORF">Q664_29270</name>
</gene>
<proteinExistence type="predicted"/>
<organism evidence="1 2">
    <name type="scientific">Archangium violaceum Cb vi76</name>
    <dbReference type="NCBI Taxonomy" id="1406225"/>
    <lineage>
        <taxon>Bacteria</taxon>
        <taxon>Pseudomonadati</taxon>
        <taxon>Myxococcota</taxon>
        <taxon>Myxococcia</taxon>
        <taxon>Myxococcales</taxon>
        <taxon>Cystobacterineae</taxon>
        <taxon>Archangiaceae</taxon>
        <taxon>Archangium</taxon>
    </lineage>
</organism>
<evidence type="ECO:0000313" key="2">
    <source>
        <dbReference type="Proteomes" id="UP000028547"/>
    </source>
</evidence>